<dbReference type="AlphaFoldDB" id="I5BR70"/>
<comment type="caution">
    <text evidence="1">The sequence shown here is derived from an EMBL/GenBank/DDBJ whole genome shotgun (WGS) entry which is preliminary data.</text>
</comment>
<proteinExistence type="predicted"/>
<evidence type="ECO:0000313" key="2">
    <source>
        <dbReference type="Proteomes" id="UP000005551"/>
    </source>
</evidence>
<protein>
    <submittedName>
        <fullName evidence="1">Uncharacterized protein</fullName>
    </submittedName>
</protein>
<dbReference type="OrthoDB" id="827931at2"/>
<name>I5BR70_9BACT</name>
<organism evidence="1 2">
    <name type="scientific">Nitritalea halalkaliphila LW7</name>
    <dbReference type="NCBI Taxonomy" id="1189621"/>
    <lineage>
        <taxon>Bacteria</taxon>
        <taxon>Pseudomonadati</taxon>
        <taxon>Bacteroidota</taxon>
        <taxon>Cytophagia</taxon>
        <taxon>Cytophagales</taxon>
        <taxon>Cyclobacteriaceae</taxon>
        <taxon>Nitritalea</taxon>
    </lineage>
</organism>
<sequence length="331" mass="39099">MYLQIFLESSEKIYIANFDGEIESEFSKFGDIPDSYGILLSTIRFEGDGAILIYGSNGFFKYSYYGETINRQKLKNYEMPDRSFKTMGRGMEAVGNRYLYINQEFPPNRDYSKKSFLYDLHLLKWLYPDSGEIEPFIQFPEYSLFRNGKLFFRSAWDPAFHVEDGYIYVVFGLEPVIYVYQDTFPYNLVSELPIQFKEFRNFTGTDDFTFEIEAFFDRFRSAFVENIKKIDDLFVIAYFPGYDQQDLSESNENKSPQEREAFLEKIAKKYPNRIAIVDSTGNVINDFVPEGLEPSSMLVRDGQLWMMEKPNEEEEQDYFRLFRVGLKIENQ</sequence>
<dbReference type="EMBL" id="AJYA01000102">
    <property type="protein sequence ID" value="EIM72072.1"/>
    <property type="molecule type" value="Genomic_DNA"/>
</dbReference>
<dbReference type="Proteomes" id="UP000005551">
    <property type="component" value="Unassembled WGS sequence"/>
</dbReference>
<evidence type="ECO:0000313" key="1">
    <source>
        <dbReference type="EMBL" id="EIM72072.1"/>
    </source>
</evidence>
<dbReference type="RefSeq" id="WP_009057755.1">
    <property type="nucleotide sequence ID" value="NZ_AJYA01000102.1"/>
</dbReference>
<reference evidence="1 2" key="1">
    <citation type="submission" date="2012-05" db="EMBL/GenBank/DDBJ databases">
        <title>Genome sequence of Nitritalea halalkaliphila LW7.</title>
        <authorList>
            <person name="Jangir P.K."/>
            <person name="Singh A."/>
            <person name="Shivaji S."/>
            <person name="Sharma R."/>
        </authorList>
    </citation>
    <scope>NUCLEOTIDE SEQUENCE [LARGE SCALE GENOMIC DNA]</scope>
    <source>
        <strain evidence="1 2">LW7</strain>
    </source>
</reference>
<gene>
    <name evidence="1" type="ORF">A3SI_20052</name>
</gene>
<keyword evidence="2" id="KW-1185">Reference proteome</keyword>
<accession>I5BR70</accession>